<feature type="region of interest" description="Disordered" evidence="5">
    <location>
        <begin position="700"/>
        <end position="724"/>
    </location>
</feature>
<dbReference type="PRINTS" id="PR00301">
    <property type="entry name" value="HEATSHOCK70"/>
</dbReference>
<dbReference type="SUPFAM" id="SSF53067">
    <property type="entry name" value="Actin-like ATPase domain"/>
    <property type="match status" value="2"/>
</dbReference>
<dbReference type="FunFam" id="3.90.640.10:FF:000004">
    <property type="entry name" value="Heat shock 70 kDa protein 4"/>
    <property type="match status" value="1"/>
</dbReference>
<keyword evidence="8" id="KW-1185">Reference proteome</keyword>
<feature type="compositionally biased region" description="Basic and acidic residues" evidence="5">
    <location>
        <begin position="715"/>
        <end position="724"/>
    </location>
</feature>
<evidence type="ECO:0000256" key="1">
    <source>
        <dbReference type="ARBA" id="ARBA00022741"/>
    </source>
</evidence>
<keyword evidence="2" id="KW-0256">Endoplasmic reticulum</keyword>
<dbReference type="AlphaFoldDB" id="A0A836L3C8"/>
<dbReference type="Proteomes" id="UP000674318">
    <property type="component" value="Chromosome 35"/>
</dbReference>
<evidence type="ECO:0000256" key="4">
    <source>
        <dbReference type="ARBA" id="ARBA00023186"/>
    </source>
</evidence>
<dbReference type="InterPro" id="IPR013126">
    <property type="entry name" value="Hsp_70_fam"/>
</dbReference>
<dbReference type="GO" id="GO:0140662">
    <property type="term" value="F:ATP-dependent protein folding chaperone"/>
    <property type="evidence" value="ECO:0007669"/>
    <property type="project" value="InterPro"/>
</dbReference>
<dbReference type="OrthoDB" id="10262720at2759"/>
<dbReference type="PANTHER" id="PTHR45639">
    <property type="entry name" value="HSC70CB, ISOFORM G-RELATED"/>
    <property type="match status" value="1"/>
</dbReference>
<evidence type="ECO:0000256" key="3">
    <source>
        <dbReference type="ARBA" id="ARBA00022840"/>
    </source>
</evidence>
<keyword evidence="4" id="KW-0143">Chaperone</keyword>
<keyword evidence="1" id="KW-0547">Nucleotide-binding</keyword>
<evidence type="ECO:0000313" key="8">
    <source>
        <dbReference type="Proteomes" id="UP000674318"/>
    </source>
</evidence>
<dbReference type="Gene3D" id="3.30.420.40">
    <property type="match status" value="2"/>
</dbReference>
<dbReference type="InterPro" id="IPR043129">
    <property type="entry name" value="ATPase_NBD"/>
</dbReference>
<dbReference type="InterPro" id="IPR029047">
    <property type="entry name" value="HSP70_peptide-bd_sf"/>
</dbReference>
<dbReference type="GO" id="GO:0034663">
    <property type="term" value="C:endoplasmic reticulum chaperone complex"/>
    <property type="evidence" value="ECO:0007669"/>
    <property type="project" value="TreeGrafter"/>
</dbReference>
<accession>A0A836L3C8</accession>
<keyword evidence="6" id="KW-0732">Signal</keyword>
<gene>
    <name evidence="7" type="ORF">JKF63_01470</name>
</gene>
<evidence type="ECO:0000256" key="6">
    <source>
        <dbReference type="SAM" id="SignalP"/>
    </source>
</evidence>
<dbReference type="GeneID" id="94287594"/>
<feature type="chain" id="PRO_5032928782" evidence="6">
    <location>
        <begin position="26"/>
        <end position="724"/>
    </location>
</feature>
<dbReference type="SUPFAM" id="SSF100934">
    <property type="entry name" value="Heat shock protein 70kD (HSP70), C-terminal subdomain"/>
    <property type="match status" value="1"/>
</dbReference>
<evidence type="ECO:0000313" key="7">
    <source>
        <dbReference type="EMBL" id="KAG5492890.1"/>
    </source>
</evidence>
<dbReference type="GO" id="GO:0005524">
    <property type="term" value="F:ATP binding"/>
    <property type="evidence" value="ECO:0007669"/>
    <property type="project" value="UniProtKB-KW"/>
</dbReference>
<name>A0A836L3C8_9TRYP</name>
<dbReference type="GO" id="GO:0030968">
    <property type="term" value="P:endoplasmic reticulum unfolded protein response"/>
    <property type="evidence" value="ECO:0007669"/>
    <property type="project" value="TreeGrafter"/>
</dbReference>
<dbReference type="InterPro" id="IPR029048">
    <property type="entry name" value="HSP70_C_sf"/>
</dbReference>
<reference evidence="7 8" key="1">
    <citation type="submission" date="2021-02" db="EMBL/GenBank/DDBJ databases">
        <title>Porcisia hertigi Genome sequencing and assembly.</title>
        <authorList>
            <person name="Almutairi H."/>
            <person name="Gatherer D."/>
        </authorList>
    </citation>
    <scope>NUCLEOTIDE SEQUENCE [LARGE SCALE GENOMIC DNA]</scope>
    <source>
        <strain evidence="7 8">C119</strain>
    </source>
</reference>
<evidence type="ECO:0000256" key="5">
    <source>
        <dbReference type="SAM" id="MobiDB-lite"/>
    </source>
</evidence>
<evidence type="ECO:0000256" key="2">
    <source>
        <dbReference type="ARBA" id="ARBA00022824"/>
    </source>
</evidence>
<protein>
    <submittedName>
        <fullName evidence="7">Uncharacterized protein</fullName>
    </submittedName>
</protein>
<organism evidence="7 8">
    <name type="scientific">Porcisia hertigi</name>
    <dbReference type="NCBI Taxonomy" id="2761500"/>
    <lineage>
        <taxon>Eukaryota</taxon>
        <taxon>Discoba</taxon>
        <taxon>Euglenozoa</taxon>
        <taxon>Kinetoplastea</taxon>
        <taxon>Metakinetoplastina</taxon>
        <taxon>Trypanosomatida</taxon>
        <taxon>Trypanosomatidae</taxon>
        <taxon>Leishmaniinae</taxon>
        <taxon>Porcisia</taxon>
    </lineage>
</organism>
<keyword evidence="3" id="KW-0067">ATP-binding</keyword>
<feature type="signal peptide" evidence="6">
    <location>
        <begin position="1"/>
        <end position="25"/>
    </location>
</feature>
<dbReference type="Gene3D" id="1.20.1270.10">
    <property type="match status" value="1"/>
</dbReference>
<dbReference type="Gene3D" id="3.30.30.30">
    <property type="match status" value="1"/>
</dbReference>
<dbReference type="Gene3D" id="2.60.34.10">
    <property type="entry name" value="Substrate Binding Domain Of DNAk, Chain A, domain 1"/>
    <property type="match status" value="1"/>
</dbReference>
<dbReference type="RefSeq" id="XP_067753674.1">
    <property type="nucleotide sequence ID" value="XM_067897517.1"/>
</dbReference>
<sequence length="724" mass="79264">MKWNSKFVFLTALCACLFFTQSTWAHVMGIDFGSEFIKIAGPHGDKGVDIVLNEQSRRKTDNFIGLRGNDLYIGDMARALAARFPLCTVSAVNQLVGIRKASRLLPFFRDLKYEYHVDFNNHGSATVKFCGKEEPLTAEELYSLVLTYSKSAAVKDDVFDPQGVVVTIPFYTSLTERRAILEAARFSGLSVLGLMHSTTAAAFYYGVRHRGFGNHSLRLLVFDLGSTHTEVGVYEFLPAVKGAPLSSAFGTMRTLGVIEDRSLGGRAFDLCVARAIEKEARAKLNIGPVLGGSSAAQMKSQFSLLRAANKARETLSVNSHTPYTVEGIVPDRDYHSSITRDTFETECASLFQRVKDLATNVTKAVNISVKDIDYFEMMGGLSRTPKIIADLSEAIGRDVDRTMNMDEAAAMGAGYYAAKLSPLYRAKSLKLAETISYGIDFEVAPPLSEKQSSARRPLFGAGDFLLGDSVSLTFNRTEDFSLNFYSDEDATAPFASVVIAGVKEELTKMNALSPLVKHANNSHMIRLQIMLNETGLLQVEHAEAVVRYAEVVSHKVTENVTDEVSGETKPVEKSVKTIKMRTRAADLASTLTWLNPAELTSTEAEASHNKLESIWQAEQVKHLRATAKNNLEGYIIWVKYEGVADNAELTAAAGEAAVQHIMDEVSAVQEWLEDGEGASDNCAASQYESRLEKLRGMVAGLTKQPKEAPSAVAESSDHTDEGDL</sequence>
<dbReference type="Gene3D" id="3.90.640.10">
    <property type="entry name" value="Actin, Chain A, domain 4"/>
    <property type="match status" value="1"/>
</dbReference>
<dbReference type="Pfam" id="PF00012">
    <property type="entry name" value="HSP70"/>
    <property type="match status" value="1"/>
</dbReference>
<dbReference type="EMBL" id="JAFJZO010000035">
    <property type="protein sequence ID" value="KAG5492890.1"/>
    <property type="molecule type" value="Genomic_DNA"/>
</dbReference>
<comment type="caution">
    <text evidence="7">The sequence shown here is derived from an EMBL/GenBank/DDBJ whole genome shotgun (WGS) entry which is preliminary data.</text>
</comment>
<proteinExistence type="predicted"/>
<dbReference type="PANTHER" id="PTHR45639:SF3">
    <property type="entry name" value="HYPOXIA UP-REGULATED PROTEIN 1"/>
    <property type="match status" value="1"/>
</dbReference>
<dbReference type="KEGG" id="phet:94287594"/>